<feature type="region of interest" description="Disordered" evidence="1">
    <location>
        <begin position="33"/>
        <end position="66"/>
    </location>
</feature>
<evidence type="ECO:0000256" key="1">
    <source>
        <dbReference type="SAM" id="MobiDB-lite"/>
    </source>
</evidence>
<feature type="compositionally biased region" description="Polar residues" evidence="1">
    <location>
        <begin position="45"/>
        <end position="66"/>
    </location>
</feature>
<dbReference type="STRING" id="77586.A0A0D9WSC4"/>
<evidence type="ECO:0008006" key="5">
    <source>
        <dbReference type="Google" id="ProtNLM"/>
    </source>
</evidence>
<dbReference type="eggNOG" id="ENOG502R50U">
    <property type="taxonomic scope" value="Eukaryota"/>
</dbReference>
<evidence type="ECO:0000313" key="4">
    <source>
        <dbReference type="Proteomes" id="UP000032180"/>
    </source>
</evidence>
<feature type="signal peptide" evidence="2">
    <location>
        <begin position="1"/>
        <end position="27"/>
    </location>
</feature>
<reference evidence="3" key="3">
    <citation type="submission" date="2015-04" db="UniProtKB">
        <authorList>
            <consortium name="EnsemblPlants"/>
        </authorList>
    </citation>
    <scope>IDENTIFICATION</scope>
</reference>
<sequence length="92" mass="10022">MVNAGRTARAVCLLCLVLFLLAQDAHSRKLLLQEKQNRGHGVGNGTTTTQEPSSTENGGSTVASNNGQLQFDSAKWAEFHTDYIYTQDVKNP</sequence>
<proteinExistence type="predicted"/>
<name>A0A0D9WSC4_9ORYZ</name>
<accession>A0A0D9WSC4</accession>
<dbReference type="EnsemblPlants" id="LPERR06G18150.1">
    <property type="protein sequence ID" value="LPERR06G18150.1"/>
    <property type="gene ID" value="LPERR06G18150"/>
</dbReference>
<dbReference type="Gramene" id="LPERR06G18150.1">
    <property type="protein sequence ID" value="LPERR06G18150.1"/>
    <property type="gene ID" value="LPERR06G18150"/>
</dbReference>
<keyword evidence="2" id="KW-0732">Signal</keyword>
<keyword evidence="4" id="KW-1185">Reference proteome</keyword>
<dbReference type="AlphaFoldDB" id="A0A0D9WSC4"/>
<evidence type="ECO:0000256" key="2">
    <source>
        <dbReference type="SAM" id="SignalP"/>
    </source>
</evidence>
<reference evidence="3 4" key="1">
    <citation type="submission" date="2012-08" db="EMBL/GenBank/DDBJ databases">
        <title>Oryza genome evolution.</title>
        <authorList>
            <person name="Wing R.A."/>
        </authorList>
    </citation>
    <scope>NUCLEOTIDE SEQUENCE</scope>
</reference>
<feature type="chain" id="PRO_5002349001" description="Phytosulfokine-beta" evidence="2">
    <location>
        <begin position="28"/>
        <end position="92"/>
    </location>
</feature>
<protein>
    <recommendedName>
        <fullName evidence="5">Phytosulfokine-beta</fullName>
    </recommendedName>
</protein>
<dbReference type="Proteomes" id="UP000032180">
    <property type="component" value="Chromosome 6"/>
</dbReference>
<evidence type="ECO:0000313" key="3">
    <source>
        <dbReference type="EnsemblPlants" id="LPERR06G18150.1"/>
    </source>
</evidence>
<reference evidence="4" key="2">
    <citation type="submission" date="2013-12" db="EMBL/GenBank/DDBJ databases">
        <authorList>
            <person name="Yu Y."/>
            <person name="Lee S."/>
            <person name="de Baynast K."/>
            <person name="Wissotski M."/>
            <person name="Liu L."/>
            <person name="Talag J."/>
            <person name="Goicoechea J."/>
            <person name="Angelova A."/>
            <person name="Jetty R."/>
            <person name="Kudrna D."/>
            <person name="Golser W."/>
            <person name="Rivera L."/>
            <person name="Zhang J."/>
            <person name="Wing R."/>
        </authorList>
    </citation>
    <scope>NUCLEOTIDE SEQUENCE</scope>
</reference>
<dbReference type="HOGENOM" id="CLU_153468_0_0_1"/>
<organism evidence="3 4">
    <name type="scientific">Leersia perrieri</name>
    <dbReference type="NCBI Taxonomy" id="77586"/>
    <lineage>
        <taxon>Eukaryota</taxon>
        <taxon>Viridiplantae</taxon>
        <taxon>Streptophyta</taxon>
        <taxon>Embryophyta</taxon>
        <taxon>Tracheophyta</taxon>
        <taxon>Spermatophyta</taxon>
        <taxon>Magnoliopsida</taxon>
        <taxon>Liliopsida</taxon>
        <taxon>Poales</taxon>
        <taxon>Poaceae</taxon>
        <taxon>BOP clade</taxon>
        <taxon>Oryzoideae</taxon>
        <taxon>Oryzeae</taxon>
        <taxon>Oryzinae</taxon>
        <taxon>Leersia</taxon>
    </lineage>
</organism>